<proteinExistence type="predicted"/>
<dbReference type="EMBL" id="LRQI01000017">
    <property type="protein sequence ID" value="KXA40109.1"/>
    <property type="molecule type" value="Genomic_DNA"/>
</dbReference>
<feature type="transmembrane region" description="Helical" evidence="1">
    <location>
        <begin position="149"/>
        <end position="167"/>
    </location>
</feature>
<organism evidence="2 3">
    <name type="scientific">Staphylococcus lugdunensis</name>
    <dbReference type="NCBI Taxonomy" id="28035"/>
    <lineage>
        <taxon>Bacteria</taxon>
        <taxon>Bacillati</taxon>
        <taxon>Bacillota</taxon>
        <taxon>Bacilli</taxon>
        <taxon>Bacillales</taxon>
        <taxon>Staphylococcaceae</taxon>
        <taxon>Staphylococcus</taxon>
    </lineage>
</organism>
<evidence type="ECO:0000313" key="3">
    <source>
        <dbReference type="Proteomes" id="UP000070063"/>
    </source>
</evidence>
<evidence type="ECO:0008006" key="4">
    <source>
        <dbReference type="Google" id="ProtNLM"/>
    </source>
</evidence>
<comment type="caution">
    <text evidence="2">The sequence shown here is derived from an EMBL/GenBank/DDBJ whole genome shotgun (WGS) entry which is preliminary data.</text>
</comment>
<dbReference type="Proteomes" id="UP000070063">
    <property type="component" value="Unassembled WGS sequence"/>
</dbReference>
<keyword evidence="1" id="KW-0812">Transmembrane</keyword>
<feature type="transmembrane region" description="Helical" evidence="1">
    <location>
        <begin position="34"/>
        <end position="52"/>
    </location>
</feature>
<dbReference type="AlphaFoldDB" id="A0ABD4EI32"/>
<feature type="transmembrane region" description="Helical" evidence="1">
    <location>
        <begin position="64"/>
        <end position="85"/>
    </location>
</feature>
<evidence type="ECO:0000256" key="1">
    <source>
        <dbReference type="SAM" id="Phobius"/>
    </source>
</evidence>
<keyword evidence="1" id="KW-1133">Transmembrane helix</keyword>
<accession>A0ABD4EI32</accession>
<gene>
    <name evidence="2" type="ORF">HMPREF3225_00338</name>
</gene>
<dbReference type="InterPro" id="IPR021683">
    <property type="entry name" value="DUF3267"/>
</dbReference>
<name>A0ABD4EI32_STALU</name>
<evidence type="ECO:0000313" key="2">
    <source>
        <dbReference type="EMBL" id="KXA40109.1"/>
    </source>
</evidence>
<reference evidence="2 3" key="1">
    <citation type="submission" date="2016-01" db="EMBL/GenBank/DDBJ databases">
        <authorList>
            <person name="Mitreva M."/>
            <person name="Pepin K.H."/>
            <person name="Mihindukulasuriya K.A."/>
            <person name="Fulton R."/>
            <person name="Fronick C."/>
            <person name="O'Laughlin M."/>
            <person name="Miner T."/>
            <person name="Herter B."/>
            <person name="Rosa B.A."/>
            <person name="Cordes M."/>
            <person name="Tomlinson C."/>
            <person name="Wollam A."/>
            <person name="Palsikar V.B."/>
            <person name="Mardis E.R."/>
            <person name="Wilson R.K."/>
        </authorList>
    </citation>
    <scope>NUCLEOTIDE SEQUENCE [LARGE SCALE GENOMIC DNA]</scope>
    <source>
        <strain evidence="2 3">MJR7738</strain>
    </source>
</reference>
<keyword evidence="1" id="KW-0472">Membrane</keyword>
<protein>
    <recommendedName>
        <fullName evidence="4">DUF3267 domain-containing protein</fullName>
    </recommendedName>
</protein>
<dbReference type="Pfam" id="PF11667">
    <property type="entry name" value="DUF3267"/>
    <property type="match status" value="1"/>
</dbReference>
<sequence length="200" mass="23703">MELKLYTIDDFNAQEVEVMHKIDLTNGILKPYRFVCLQLVVIMFMILLTYKWAFTFTQVIEQSILINVTFGIIGFLVMLIVHKLIHKMMYFILSKGDRIHFDYKKGLLVSQTSDKYLNIYQFTITMIAPLIIITTVLLIIFNFYAYSSIIFISSIHIGYCLIDLYLVGTAWSNRFKYIQNTNDGLYMYYNRPYYFNNQCK</sequence>
<feature type="transmembrane region" description="Helical" evidence="1">
    <location>
        <begin position="119"/>
        <end position="143"/>
    </location>
</feature>